<dbReference type="Gene3D" id="3.40.50.150">
    <property type="entry name" value="Vaccinia Virus protein VP39"/>
    <property type="match status" value="1"/>
</dbReference>
<name>A0A1J4T733_9BACT</name>
<dbReference type="InterPro" id="IPR029063">
    <property type="entry name" value="SAM-dependent_MTases_sf"/>
</dbReference>
<protein>
    <recommendedName>
        <fullName evidence="1">Methyltransferase domain-containing protein</fullName>
    </recommendedName>
</protein>
<sequence>MITKNSLLNIDLILRELPPKNNLQVADLGCGNFGFFIFPLATLVGKHGKVYAVDIIKSILDDISRRARLENLPQIETVWSNLEVYGATKIEAGQLDAALLVNTLYQAGNSLDMLKESIRMIKTGGRLIIVEWDDEYPFGPSQEQHVDSAKLKTASSKLNLELESEFRPGKFHYGLVFKKLI</sequence>
<dbReference type="SUPFAM" id="SSF53335">
    <property type="entry name" value="S-adenosyl-L-methionine-dependent methyltransferases"/>
    <property type="match status" value="1"/>
</dbReference>
<dbReference type="CDD" id="cd02440">
    <property type="entry name" value="AdoMet_MTases"/>
    <property type="match status" value="1"/>
</dbReference>
<dbReference type="InterPro" id="IPR025714">
    <property type="entry name" value="Methyltranfer_dom"/>
</dbReference>
<dbReference type="Proteomes" id="UP000182860">
    <property type="component" value="Unassembled WGS sequence"/>
</dbReference>
<feature type="domain" description="Methyltransferase" evidence="1">
    <location>
        <begin position="20"/>
        <end position="143"/>
    </location>
</feature>
<evidence type="ECO:0000313" key="2">
    <source>
        <dbReference type="EMBL" id="OIO07185.1"/>
    </source>
</evidence>
<dbReference type="EMBL" id="MNUV01000048">
    <property type="protein sequence ID" value="OIO07185.1"/>
    <property type="molecule type" value="Genomic_DNA"/>
</dbReference>
<reference evidence="2 3" key="1">
    <citation type="journal article" date="2016" name="Environ. Microbiol.">
        <title>Genomic resolution of a cold subsurface aquifer community provides metabolic insights for novel microbes adapted to high CO concentrations.</title>
        <authorList>
            <person name="Probst A.J."/>
            <person name="Castelle C.J."/>
            <person name="Singh A."/>
            <person name="Brown C.T."/>
            <person name="Anantharaman K."/>
            <person name="Sharon I."/>
            <person name="Hug L.A."/>
            <person name="Burstein D."/>
            <person name="Emerson J.B."/>
            <person name="Thomas B.C."/>
            <person name="Banfield J.F."/>
        </authorList>
    </citation>
    <scope>NUCLEOTIDE SEQUENCE [LARGE SCALE GENOMIC DNA]</scope>
    <source>
        <strain evidence="2">CG1_02_41_21</strain>
    </source>
</reference>
<evidence type="ECO:0000259" key="1">
    <source>
        <dbReference type="Pfam" id="PF13847"/>
    </source>
</evidence>
<accession>A0A1J4T733</accession>
<dbReference type="Pfam" id="PF13847">
    <property type="entry name" value="Methyltransf_31"/>
    <property type="match status" value="1"/>
</dbReference>
<organism evidence="2 3">
    <name type="scientific">Candidatus Falkowbacteria bacterium CG1_02_41_21</name>
    <dbReference type="NCBI Taxonomy" id="1805147"/>
    <lineage>
        <taxon>Bacteria</taxon>
        <taxon>Candidatus Falkowiibacteriota</taxon>
    </lineage>
</organism>
<proteinExistence type="predicted"/>
<gene>
    <name evidence="2" type="ORF">AUJ35_02585</name>
</gene>
<dbReference type="AlphaFoldDB" id="A0A1J4T733"/>
<comment type="caution">
    <text evidence="2">The sequence shown here is derived from an EMBL/GenBank/DDBJ whole genome shotgun (WGS) entry which is preliminary data.</text>
</comment>
<evidence type="ECO:0000313" key="3">
    <source>
        <dbReference type="Proteomes" id="UP000182860"/>
    </source>
</evidence>